<dbReference type="Gene3D" id="1.25.40.10">
    <property type="entry name" value="Tetratricopeptide repeat domain"/>
    <property type="match status" value="2"/>
</dbReference>
<dbReference type="Gene3D" id="1.20.5.1930">
    <property type="match status" value="1"/>
</dbReference>
<keyword evidence="6" id="KW-0547">Nucleotide-binding</keyword>
<dbReference type="SMART" id="SM00028">
    <property type="entry name" value="TPR"/>
    <property type="match status" value="4"/>
</dbReference>
<proteinExistence type="predicted"/>
<dbReference type="Gene3D" id="3.30.565.10">
    <property type="entry name" value="Histidine kinase-like ATPase, C-terminal domain"/>
    <property type="match status" value="1"/>
</dbReference>
<dbReference type="PANTHER" id="PTHR24421">
    <property type="entry name" value="NITRATE/NITRITE SENSOR PROTEIN NARX-RELATED"/>
    <property type="match status" value="1"/>
</dbReference>
<dbReference type="InterPro" id="IPR011712">
    <property type="entry name" value="Sig_transdc_His_kin_sub3_dim/P"/>
</dbReference>
<dbReference type="InterPro" id="IPR050482">
    <property type="entry name" value="Sensor_HK_TwoCompSys"/>
</dbReference>
<evidence type="ECO:0000313" key="6">
    <source>
        <dbReference type="EMBL" id="PXY45980.1"/>
    </source>
</evidence>
<keyword evidence="3" id="KW-0902">Two-component regulatory system</keyword>
<dbReference type="InterPro" id="IPR005467">
    <property type="entry name" value="His_kinase_dom"/>
</dbReference>
<sequence>MTILKYIYKFYIPFILLIIAVTVILSERKPLKTHAGNHFNFNEVYFRKISNIEKEKYLDSIVTSLNNESNDSVSRNLYLKAGEEYYYLNNIRKSFTSSEIALKLSREAKDSSRIAKSLYFIGDCYENSQKDSAYYYYLQAQKIYTLIEDYEKVGRMHFNKAYVLFYDGNFVECEVELTKGLNYLKDSNDVKLLYSCNTLMGNCLEKLFMYEQALKYHQYALGNLKVMKRNNLDSDEVNNFNVSSVINICNLYDLKGEYSKSIKELSAVLTEDLKKKWPRMYASVLSNLAYSKMKNKEYKDVEFMFLESLKIVDSLGYTSDAIYKKIYLGEFYLTQKDTLKSLKNLKEAYTTSVGMNYTNDILKTLRLLTKIDNRKKIFYANRYIDISDSINSIRSRISNKYARIEYETIIVENQNKVLTRKNFYILISSFVIFLILSSIFVFVYLKYKNKELRFVKQQQNDSDEIYQLLSEQNEIINTAKEEEKNKIARELHDGVMNKLYGVRMNLGFFNTKFDDKSIEKRKEYILELQNIEREIRTISHDLSRDSFFEGSDFNTLLSNLIANQNGLSRAKFNYSIEENFDWEQVQNIYKINLYRIIQEALLNIHKYSKALNVEVKIQLLEDKILKLSIIDDGIGFDMNAAKKGIGLSNIKERTNSLKGNLDIRSEAGKGTQIIVMFEIAR</sequence>
<keyword evidence="1" id="KW-0808">Transferase</keyword>
<name>A0A2V4C7Q8_9FLAO</name>
<evidence type="ECO:0000259" key="5">
    <source>
        <dbReference type="PROSITE" id="PS50109"/>
    </source>
</evidence>
<dbReference type="SMART" id="SM00387">
    <property type="entry name" value="HATPase_c"/>
    <property type="match status" value="1"/>
</dbReference>
<evidence type="ECO:0000256" key="3">
    <source>
        <dbReference type="ARBA" id="ARBA00023012"/>
    </source>
</evidence>
<dbReference type="GO" id="GO:0000155">
    <property type="term" value="F:phosphorelay sensor kinase activity"/>
    <property type="evidence" value="ECO:0007669"/>
    <property type="project" value="InterPro"/>
</dbReference>
<dbReference type="InterPro" id="IPR011990">
    <property type="entry name" value="TPR-like_helical_dom_sf"/>
</dbReference>
<evidence type="ECO:0000256" key="4">
    <source>
        <dbReference type="SAM" id="Phobius"/>
    </source>
</evidence>
<feature type="domain" description="Histidine kinase" evidence="5">
    <location>
        <begin position="593"/>
        <end position="681"/>
    </location>
</feature>
<evidence type="ECO:0000313" key="7">
    <source>
        <dbReference type="Proteomes" id="UP000247681"/>
    </source>
</evidence>
<dbReference type="GO" id="GO:0016020">
    <property type="term" value="C:membrane"/>
    <property type="evidence" value="ECO:0007669"/>
    <property type="project" value="InterPro"/>
</dbReference>
<reference evidence="6 7" key="1">
    <citation type="submission" date="2018-05" db="EMBL/GenBank/DDBJ databases">
        <title>Flavobacterium sp. strain IMCC34758, incomplete genome.</title>
        <authorList>
            <person name="Joung Y."/>
        </authorList>
    </citation>
    <scope>NUCLEOTIDE SEQUENCE [LARGE SCALE GENOMIC DNA]</scope>
    <source>
        <strain evidence="6 7">IMCC34758</strain>
    </source>
</reference>
<feature type="transmembrane region" description="Helical" evidence="4">
    <location>
        <begin position="423"/>
        <end position="445"/>
    </location>
</feature>
<keyword evidence="4" id="KW-0472">Membrane</keyword>
<evidence type="ECO:0000256" key="1">
    <source>
        <dbReference type="ARBA" id="ARBA00022679"/>
    </source>
</evidence>
<dbReference type="CDD" id="cd16917">
    <property type="entry name" value="HATPase_UhpB-NarQ-NarX-like"/>
    <property type="match status" value="1"/>
</dbReference>
<dbReference type="SUPFAM" id="SSF48452">
    <property type="entry name" value="TPR-like"/>
    <property type="match status" value="2"/>
</dbReference>
<organism evidence="6 7">
    <name type="scientific">Flavobacterium hydrophilum</name>
    <dbReference type="NCBI Taxonomy" id="2211445"/>
    <lineage>
        <taxon>Bacteria</taxon>
        <taxon>Pseudomonadati</taxon>
        <taxon>Bacteroidota</taxon>
        <taxon>Flavobacteriia</taxon>
        <taxon>Flavobacteriales</taxon>
        <taxon>Flavobacteriaceae</taxon>
        <taxon>Flavobacterium</taxon>
    </lineage>
</organism>
<dbReference type="Proteomes" id="UP000247681">
    <property type="component" value="Unassembled WGS sequence"/>
</dbReference>
<dbReference type="AlphaFoldDB" id="A0A2V4C7Q8"/>
<dbReference type="PANTHER" id="PTHR24421:SF60">
    <property type="entry name" value="SENSOR HISTIDINE KINASE COMP"/>
    <property type="match status" value="1"/>
</dbReference>
<dbReference type="InterPro" id="IPR003594">
    <property type="entry name" value="HATPase_dom"/>
</dbReference>
<keyword evidence="6" id="KW-0067">ATP-binding</keyword>
<dbReference type="PROSITE" id="PS50109">
    <property type="entry name" value="HIS_KIN"/>
    <property type="match status" value="1"/>
</dbReference>
<evidence type="ECO:0000256" key="2">
    <source>
        <dbReference type="ARBA" id="ARBA00022777"/>
    </source>
</evidence>
<dbReference type="Pfam" id="PF07730">
    <property type="entry name" value="HisKA_3"/>
    <property type="match status" value="1"/>
</dbReference>
<protein>
    <submittedName>
        <fullName evidence="6">ATP-binding protein</fullName>
    </submittedName>
</protein>
<dbReference type="EMBL" id="QJHL01000001">
    <property type="protein sequence ID" value="PXY45980.1"/>
    <property type="molecule type" value="Genomic_DNA"/>
</dbReference>
<gene>
    <name evidence="6" type="ORF">DMB68_01985</name>
</gene>
<feature type="transmembrane region" description="Helical" evidence="4">
    <location>
        <begin position="6"/>
        <end position="25"/>
    </location>
</feature>
<dbReference type="GO" id="GO:0046983">
    <property type="term" value="F:protein dimerization activity"/>
    <property type="evidence" value="ECO:0007669"/>
    <property type="project" value="InterPro"/>
</dbReference>
<dbReference type="Pfam" id="PF02518">
    <property type="entry name" value="HATPase_c"/>
    <property type="match status" value="1"/>
</dbReference>
<accession>A0A2V4C7Q8</accession>
<keyword evidence="4" id="KW-0812">Transmembrane</keyword>
<dbReference type="InterPro" id="IPR019734">
    <property type="entry name" value="TPR_rpt"/>
</dbReference>
<dbReference type="GO" id="GO:0005524">
    <property type="term" value="F:ATP binding"/>
    <property type="evidence" value="ECO:0007669"/>
    <property type="project" value="UniProtKB-KW"/>
</dbReference>
<dbReference type="InterPro" id="IPR036890">
    <property type="entry name" value="HATPase_C_sf"/>
</dbReference>
<dbReference type="SUPFAM" id="SSF55874">
    <property type="entry name" value="ATPase domain of HSP90 chaperone/DNA topoisomerase II/histidine kinase"/>
    <property type="match status" value="1"/>
</dbReference>
<keyword evidence="2" id="KW-0418">Kinase</keyword>
<comment type="caution">
    <text evidence="6">The sequence shown here is derived from an EMBL/GenBank/DDBJ whole genome shotgun (WGS) entry which is preliminary data.</text>
</comment>
<dbReference type="OrthoDB" id="977000at2"/>
<keyword evidence="7" id="KW-1185">Reference proteome</keyword>
<keyword evidence="4" id="KW-1133">Transmembrane helix</keyword>